<proteinExistence type="predicted"/>
<reference evidence="2 3" key="1">
    <citation type="submission" date="2018-12" db="EMBL/GenBank/DDBJ databases">
        <authorList>
            <person name="Li S."/>
            <person name="Yang R."/>
            <person name="Chen G."/>
            <person name="Zou L."/>
            <person name="Zhang C."/>
            <person name="Chen Y."/>
            <person name="Liu Z."/>
            <person name="Li Y."/>
            <person name="Yan Y."/>
            <person name="Huang M."/>
            <person name="Chen T."/>
        </authorList>
    </citation>
    <scope>NUCLEOTIDE SEQUENCE [LARGE SCALE GENOMIC DNA]</scope>
    <source>
        <strain evidence="2 3">2014</strain>
    </source>
</reference>
<evidence type="ECO:0000256" key="1">
    <source>
        <dbReference type="SAM" id="Phobius"/>
    </source>
</evidence>
<gene>
    <name evidence="2" type="ORF">EI693_17850</name>
</gene>
<keyword evidence="1" id="KW-1133">Transmembrane helix</keyword>
<organism evidence="2 3">
    <name type="scientific">Pseudomonas oryziphila</name>
    <dbReference type="NCBI Taxonomy" id="2894079"/>
    <lineage>
        <taxon>Bacteria</taxon>
        <taxon>Pseudomonadati</taxon>
        <taxon>Pseudomonadota</taxon>
        <taxon>Gammaproteobacteria</taxon>
        <taxon>Pseudomonadales</taxon>
        <taxon>Pseudomonadaceae</taxon>
        <taxon>Pseudomonas</taxon>
    </lineage>
</organism>
<keyword evidence="3" id="KW-1185">Reference proteome</keyword>
<dbReference type="EMBL" id="CP034337">
    <property type="protein sequence ID" value="AZL74836.1"/>
    <property type="molecule type" value="Genomic_DNA"/>
</dbReference>
<keyword evidence="1" id="KW-0812">Transmembrane</keyword>
<evidence type="ECO:0000313" key="2">
    <source>
        <dbReference type="EMBL" id="AZL74836.1"/>
    </source>
</evidence>
<evidence type="ECO:0000313" key="3">
    <source>
        <dbReference type="Proteomes" id="UP000272622"/>
    </source>
</evidence>
<protein>
    <submittedName>
        <fullName evidence="2">Uncharacterized protein</fullName>
    </submittedName>
</protein>
<keyword evidence="1" id="KW-0472">Membrane</keyword>
<name>A0ABM7CTN1_9PSED</name>
<accession>A0ABM7CTN1</accession>
<sequence length="151" mass="16296">MSYTESEAKTSSFSIKIVSAGPGVFFAAFGMWLLVSLVNRPYQATADYTPPATQAPASVLMVPANRGEGGQLLRTSESRGPDTKKDCQNILVFFDGQRIDRQAISQALQLAIRDMSKGDPTEKVSGLTVNRNQAINILSKLNSLGDQDDAL</sequence>
<feature type="transmembrane region" description="Helical" evidence="1">
    <location>
        <begin position="13"/>
        <end position="35"/>
    </location>
</feature>
<dbReference type="RefSeq" id="WP_125464856.1">
    <property type="nucleotide sequence ID" value="NZ_CP034337.1"/>
</dbReference>
<dbReference type="Proteomes" id="UP000272622">
    <property type="component" value="Chromosome"/>
</dbReference>